<dbReference type="PANTHER" id="PTHR24180">
    <property type="entry name" value="CYCLIN-DEPENDENT KINASE INHIBITOR 2C-RELATED"/>
    <property type="match status" value="1"/>
</dbReference>
<dbReference type="Pfam" id="PF12796">
    <property type="entry name" value="Ank_2"/>
    <property type="match status" value="2"/>
</dbReference>
<dbReference type="PANTHER" id="PTHR24180:SF45">
    <property type="entry name" value="POLY [ADP-RIBOSE] POLYMERASE TANKYRASE"/>
    <property type="match status" value="1"/>
</dbReference>
<dbReference type="PROSITE" id="PS50297">
    <property type="entry name" value="ANK_REP_REGION"/>
    <property type="match status" value="3"/>
</dbReference>
<comment type="caution">
    <text evidence="5">The sequence shown here is derived from an EMBL/GenBank/DDBJ whole genome shotgun (WGS) entry which is preliminary data.</text>
</comment>
<protein>
    <recommendedName>
        <fullName evidence="7">Ankyrin repeat protein</fullName>
    </recommendedName>
</protein>
<dbReference type="InterPro" id="IPR036770">
    <property type="entry name" value="Ankyrin_rpt-contain_sf"/>
</dbReference>
<keyword evidence="6" id="KW-1185">Reference proteome</keyword>
<evidence type="ECO:0000256" key="4">
    <source>
        <dbReference type="SAM" id="MobiDB-lite"/>
    </source>
</evidence>
<keyword evidence="2 3" id="KW-0040">ANK repeat</keyword>
<dbReference type="EMBL" id="JAKJXP020000051">
    <property type="protein sequence ID" value="KAK7751354.1"/>
    <property type="molecule type" value="Genomic_DNA"/>
</dbReference>
<dbReference type="InterPro" id="IPR051637">
    <property type="entry name" value="Ank_repeat_dom-contain_49"/>
</dbReference>
<dbReference type="AlphaFoldDB" id="A0AAN9YRF6"/>
<feature type="repeat" description="ANK" evidence="3">
    <location>
        <begin position="588"/>
        <end position="620"/>
    </location>
</feature>
<feature type="repeat" description="ANK" evidence="3">
    <location>
        <begin position="696"/>
        <end position="728"/>
    </location>
</feature>
<feature type="region of interest" description="Disordered" evidence="4">
    <location>
        <begin position="404"/>
        <end position="440"/>
    </location>
</feature>
<proteinExistence type="predicted"/>
<dbReference type="SMART" id="SM00248">
    <property type="entry name" value="ANK"/>
    <property type="match status" value="6"/>
</dbReference>
<evidence type="ECO:0000256" key="2">
    <source>
        <dbReference type="ARBA" id="ARBA00023043"/>
    </source>
</evidence>
<sequence>MEPLELAASIVGIIGFSAKVSLLVYKFAQEVHGVPESLKLFGDTLQRLSDALQQIPGVVKDSKSDSEKQHIGSIERISNDCFKLLQDLERDLPELCESPSRVRRVGAALGAALDMKFNEKAIQEKLDAIQRYTQSLTLSLEVFSFAQGNASETLLAPDEEPDRPRFSRTNSQITERYNETIVAWRESIINVTRDPSIRNSPTTSSPTPFSAEDHILPGRNNSVAAEWDIEALKISEQGVKDLTKKGLYLQASKQQKESIQYRQKLSHSRPFPPEERADMEEIRADLLLNCTTVACLREAASILEGLLQREGFLTSERRNLERQGRLHLKLGHLLTQPERIGRDPDIASAKRHLKQAMTLLGDMESPPDDDLMKAHKLLVPILRSEGNAIEAEAHEKWMLRRRESNVSSSEGHRLSPSISSEGISLAPTTSTSTSASHGFSSGDIGGASKVFEWCERLHLQGCPPDCHEQHCYPYSPQFRFDKPLKDGLSPFHRAIRGGHLEEVKEMAAEVCMADANTSSKLLFLAAESRSAPMARFLVSYGVSMYDCDSATGMTALHYCQVGDRHRGVTISEYILDVYPDCLNTQDKQGRTALFLAVENSHRRMAQMLLRRGANPNIHDNYSRTCLHLAVEAYASEKPHNTRSQAMVKGLLDHRADPNVRDNTDKTPLYLAADLGNVQIVDYLLHAGADVNGRGVLNETPLIAAIKHHHLPVVKKLVASGADPTLRDKHNNDAFYYATGSRRRELLRALPGRHTSFI</sequence>
<gene>
    <name evidence="5" type="ORF">SLS62_006760</name>
</gene>
<dbReference type="PROSITE" id="PS50088">
    <property type="entry name" value="ANK_REPEAT"/>
    <property type="match status" value="3"/>
</dbReference>
<evidence type="ECO:0000313" key="6">
    <source>
        <dbReference type="Proteomes" id="UP001320420"/>
    </source>
</evidence>
<feature type="repeat" description="ANK" evidence="3">
    <location>
        <begin position="663"/>
        <end position="695"/>
    </location>
</feature>
<keyword evidence="1" id="KW-0677">Repeat</keyword>
<name>A0AAN9YRF6_9PEZI</name>
<feature type="region of interest" description="Disordered" evidence="4">
    <location>
        <begin position="195"/>
        <end position="216"/>
    </location>
</feature>
<accession>A0AAN9YRF6</accession>
<dbReference type="Gene3D" id="1.25.40.20">
    <property type="entry name" value="Ankyrin repeat-containing domain"/>
    <property type="match status" value="1"/>
</dbReference>
<feature type="compositionally biased region" description="Low complexity" evidence="4">
    <location>
        <begin position="428"/>
        <end position="440"/>
    </location>
</feature>
<evidence type="ECO:0000313" key="5">
    <source>
        <dbReference type="EMBL" id="KAK7751354.1"/>
    </source>
</evidence>
<organism evidence="5 6">
    <name type="scientific">Diatrype stigma</name>
    <dbReference type="NCBI Taxonomy" id="117547"/>
    <lineage>
        <taxon>Eukaryota</taxon>
        <taxon>Fungi</taxon>
        <taxon>Dikarya</taxon>
        <taxon>Ascomycota</taxon>
        <taxon>Pezizomycotina</taxon>
        <taxon>Sordariomycetes</taxon>
        <taxon>Xylariomycetidae</taxon>
        <taxon>Xylariales</taxon>
        <taxon>Diatrypaceae</taxon>
        <taxon>Diatrype</taxon>
    </lineage>
</organism>
<evidence type="ECO:0008006" key="7">
    <source>
        <dbReference type="Google" id="ProtNLM"/>
    </source>
</evidence>
<dbReference type="Proteomes" id="UP001320420">
    <property type="component" value="Unassembled WGS sequence"/>
</dbReference>
<evidence type="ECO:0000256" key="3">
    <source>
        <dbReference type="PROSITE-ProRule" id="PRU00023"/>
    </source>
</evidence>
<evidence type="ECO:0000256" key="1">
    <source>
        <dbReference type="ARBA" id="ARBA00022737"/>
    </source>
</evidence>
<dbReference type="InterPro" id="IPR002110">
    <property type="entry name" value="Ankyrin_rpt"/>
</dbReference>
<dbReference type="SUPFAM" id="SSF48403">
    <property type="entry name" value="Ankyrin repeat"/>
    <property type="match status" value="1"/>
</dbReference>
<reference evidence="5 6" key="1">
    <citation type="submission" date="2024-02" db="EMBL/GenBank/DDBJ databases">
        <title>De novo assembly and annotation of 12 fungi associated with fruit tree decline syndrome in Ontario, Canada.</title>
        <authorList>
            <person name="Sulman M."/>
            <person name="Ellouze W."/>
            <person name="Ilyukhin E."/>
        </authorList>
    </citation>
    <scope>NUCLEOTIDE SEQUENCE [LARGE SCALE GENOMIC DNA]</scope>
    <source>
        <strain evidence="5 6">M11/M66-122</strain>
    </source>
</reference>